<evidence type="ECO:0000256" key="1">
    <source>
        <dbReference type="PROSITE-ProRule" id="PRU00409"/>
    </source>
</evidence>
<dbReference type="OrthoDB" id="7869153at2"/>
<dbReference type="AlphaFoldDB" id="A0A3Q9IDC2"/>
<dbReference type="InterPro" id="IPR026838">
    <property type="entry name" value="YheC/D"/>
</dbReference>
<protein>
    <submittedName>
        <fullName evidence="3">YheC/YheD family protein</fullName>
    </submittedName>
</protein>
<dbReference type="InterPro" id="IPR011761">
    <property type="entry name" value="ATP-grasp"/>
</dbReference>
<name>A0A3Q9IDC2_9BACL</name>
<dbReference type="GO" id="GO:0046872">
    <property type="term" value="F:metal ion binding"/>
    <property type="evidence" value="ECO:0007669"/>
    <property type="project" value="InterPro"/>
</dbReference>
<dbReference type="Proteomes" id="UP000270678">
    <property type="component" value="Chromosome"/>
</dbReference>
<organism evidence="3 4">
    <name type="scientific">Paenibacillus lutimineralis</name>
    <dbReference type="NCBI Taxonomy" id="2707005"/>
    <lineage>
        <taxon>Bacteria</taxon>
        <taxon>Bacillati</taxon>
        <taxon>Bacillota</taxon>
        <taxon>Bacilli</taxon>
        <taxon>Bacillales</taxon>
        <taxon>Paenibacillaceae</taxon>
        <taxon>Paenibacillus</taxon>
    </lineage>
</organism>
<dbReference type="GO" id="GO:0005524">
    <property type="term" value="F:ATP binding"/>
    <property type="evidence" value="ECO:0007669"/>
    <property type="project" value="UniProtKB-UniRule"/>
</dbReference>
<keyword evidence="1" id="KW-0067">ATP-binding</keyword>
<sequence length="369" mass="41593">MAKLSKGAVGILVARSEGTVPFAEPAFCRNLCIMGEREGLEVYVFSPVSVNPDSGLVAGYFYEDGHWGRKWFSPPDIVYDRYFSRDRKLLNQKQLTLSLLKKNHPFIYLTRSLSGKWAVYQTLGKFPQFTSYLPETVKYQGSSALSEWLHAHRGEAFLKPQLGTQGRRTLHVKMSTFGNELYITGRAGNNNVINRRFLSLKQGLEWIDKFIGRRPFLLQPYLELSNAEGEPFDIRVLMQKNETGRWEQTGMAARVGRKQSVTSNLHGGGTAHKAIPFLIEQYGSGAGRKIATRIQELAAEIPEALEAHYGRLAELGIDFGVDRKGKIWILEVNSKPGRTSFVKIGDMKSARKSIQNPMGYARYLLHSKS</sequence>
<proteinExistence type="predicted"/>
<dbReference type="SUPFAM" id="SSF56059">
    <property type="entry name" value="Glutathione synthetase ATP-binding domain-like"/>
    <property type="match status" value="1"/>
</dbReference>
<feature type="domain" description="ATP-grasp" evidence="2">
    <location>
        <begin position="293"/>
        <end position="365"/>
    </location>
</feature>
<keyword evidence="4" id="KW-1185">Reference proteome</keyword>
<keyword evidence="1" id="KW-0547">Nucleotide-binding</keyword>
<dbReference type="RefSeq" id="WP_127001202.1">
    <property type="nucleotide sequence ID" value="NZ_CP034346.1"/>
</dbReference>
<dbReference type="PROSITE" id="PS50975">
    <property type="entry name" value="ATP_GRASP"/>
    <property type="match status" value="1"/>
</dbReference>
<dbReference type="Pfam" id="PF14398">
    <property type="entry name" value="ATPgrasp_YheCD"/>
    <property type="match status" value="1"/>
</dbReference>
<dbReference type="Gene3D" id="3.30.470.20">
    <property type="entry name" value="ATP-grasp fold, B domain"/>
    <property type="match status" value="1"/>
</dbReference>
<evidence type="ECO:0000259" key="2">
    <source>
        <dbReference type="PROSITE" id="PS50975"/>
    </source>
</evidence>
<evidence type="ECO:0000313" key="4">
    <source>
        <dbReference type="Proteomes" id="UP000270678"/>
    </source>
</evidence>
<evidence type="ECO:0000313" key="3">
    <source>
        <dbReference type="EMBL" id="AZS16521.1"/>
    </source>
</evidence>
<dbReference type="KEGG" id="plut:EI981_20065"/>
<accession>A0A3Q9IDC2</accession>
<dbReference type="EMBL" id="CP034346">
    <property type="protein sequence ID" value="AZS16521.1"/>
    <property type="molecule type" value="Genomic_DNA"/>
</dbReference>
<gene>
    <name evidence="3" type="ORF">EI981_20065</name>
</gene>
<reference evidence="4" key="1">
    <citation type="submission" date="2018-12" db="EMBL/GenBank/DDBJ databases">
        <title>Complete genome sequence of Paenibacillus sp. MBLB1234.</title>
        <authorList>
            <person name="Nam Y.-D."/>
            <person name="Kang J."/>
            <person name="Chung W.-H."/>
            <person name="Park Y.S."/>
        </authorList>
    </citation>
    <scope>NUCLEOTIDE SEQUENCE [LARGE SCALE GENOMIC DNA]</scope>
    <source>
        <strain evidence="4">MBLB1234</strain>
    </source>
</reference>